<organism evidence="1 2">
    <name type="scientific">Smallanthus sonchifolius</name>
    <dbReference type="NCBI Taxonomy" id="185202"/>
    <lineage>
        <taxon>Eukaryota</taxon>
        <taxon>Viridiplantae</taxon>
        <taxon>Streptophyta</taxon>
        <taxon>Embryophyta</taxon>
        <taxon>Tracheophyta</taxon>
        <taxon>Spermatophyta</taxon>
        <taxon>Magnoliopsida</taxon>
        <taxon>eudicotyledons</taxon>
        <taxon>Gunneridae</taxon>
        <taxon>Pentapetalae</taxon>
        <taxon>asterids</taxon>
        <taxon>campanulids</taxon>
        <taxon>Asterales</taxon>
        <taxon>Asteraceae</taxon>
        <taxon>Asteroideae</taxon>
        <taxon>Heliantheae alliance</taxon>
        <taxon>Millerieae</taxon>
        <taxon>Smallanthus</taxon>
    </lineage>
</organism>
<dbReference type="EMBL" id="CM042033">
    <property type="protein sequence ID" value="KAI3773427.1"/>
    <property type="molecule type" value="Genomic_DNA"/>
</dbReference>
<sequence length="127" mass="14218">MNGRYEGDWVDQKYDAYGVETWAKGSRCRGGWIKGQCMGMGFILVKMAAGIQRWSETWAWSLLLQVRELGRILDVPVAFLKRHSFPGQGLAVRIPGDVTKGNESDVLRLVDGIFIPAIKDAGIYDEI</sequence>
<reference evidence="1 2" key="2">
    <citation type="journal article" date="2022" name="Mol. Ecol. Resour.">
        <title>The genomes of chicory, endive, great burdock and yacon provide insights into Asteraceae paleo-polyploidization history and plant inulin production.</title>
        <authorList>
            <person name="Fan W."/>
            <person name="Wang S."/>
            <person name="Wang H."/>
            <person name="Wang A."/>
            <person name="Jiang F."/>
            <person name="Liu H."/>
            <person name="Zhao H."/>
            <person name="Xu D."/>
            <person name="Zhang Y."/>
        </authorList>
    </citation>
    <scope>NUCLEOTIDE SEQUENCE [LARGE SCALE GENOMIC DNA]</scope>
    <source>
        <strain evidence="2">cv. Yunnan</strain>
        <tissue evidence="1">Leaves</tissue>
    </source>
</reference>
<comment type="caution">
    <text evidence="1">The sequence shown here is derived from an EMBL/GenBank/DDBJ whole genome shotgun (WGS) entry which is preliminary data.</text>
</comment>
<proteinExistence type="predicted"/>
<accession>A0ACB9FS86</accession>
<protein>
    <submittedName>
        <fullName evidence="1">Uncharacterized protein</fullName>
    </submittedName>
</protein>
<name>A0ACB9FS86_9ASTR</name>
<keyword evidence="2" id="KW-1185">Reference proteome</keyword>
<reference evidence="2" key="1">
    <citation type="journal article" date="2022" name="Mol. Ecol. Resour.">
        <title>The genomes of chicory, endive, great burdock and yacon provide insights into Asteraceae palaeo-polyploidization history and plant inulin production.</title>
        <authorList>
            <person name="Fan W."/>
            <person name="Wang S."/>
            <person name="Wang H."/>
            <person name="Wang A."/>
            <person name="Jiang F."/>
            <person name="Liu H."/>
            <person name="Zhao H."/>
            <person name="Xu D."/>
            <person name="Zhang Y."/>
        </authorList>
    </citation>
    <scope>NUCLEOTIDE SEQUENCE [LARGE SCALE GENOMIC DNA]</scope>
    <source>
        <strain evidence="2">cv. Yunnan</strain>
    </source>
</reference>
<gene>
    <name evidence="1" type="ORF">L1987_47955</name>
</gene>
<evidence type="ECO:0000313" key="1">
    <source>
        <dbReference type="EMBL" id="KAI3773427.1"/>
    </source>
</evidence>
<evidence type="ECO:0000313" key="2">
    <source>
        <dbReference type="Proteomes" id="UP001056120"/>
    </source>
</evidence>
<dbReference type="Proteomes" id="UP001056120">
    <property type="component" value="Linkage Group LG16"/>
</dbReference>